<gene>
    <name evidence="1" type="ORF">XBFM1_810014</name>
</gene>
<organism evidence="1 2">
    <name type="scientific">Xenorhabdus bovienii str. feltiae Moldova</name>
    <dbReference type="NCBI Taxonomy" id="1398200"/>
    <lineage>
        <taxon>Bacteria</taxon>
        <taxon>Pseudomonadati</taxon>
        <taxon>Pseudomonadota</taxon>
        <taxon>Gammaproteobacteria</taxon>
        <taxon>Enterobacterales</taxon>
        <taxon>Morganellaceae</taxon>
        <taxon>Xenorhabdus</taxon>
    </lineage>
</organism>
<protein>
    <submittedName>
        <fullName evidence="1">Uncharacterized protein</fullName>
    </submittedName>
</protein>
<dbReference type="EMBL" id="CBSV010000256">
    <property type="protein sequence ID" value="CDH03500.1"/>
    <property type="molecule type" value="Genomic_DNA"/>
</dbReference>
<reference evidence="1" key="1">
    <citation type="submission" date="2013-07" db="EMBL/GenBank/DDBJ databases">
        <title>Sub-species coevolution in mutualistic symbiosis.</title>
        <authorList>
            <person name="Murfin K."/>
            <person name="Klassen J."/>
            <person name="Lee M."/>
            <person name="Forst S."/>
            <person name="Stock P."/>
            <person name="Goodrich-Blair H."/>
        </authorList>
    </citation>
    <scope>NUCLEOTIDE SEQUENCE [LARGE SCALE GENOMIC DNA]</scope>
    <source>
        <strain evidence="1">Feltiae Moldova</strain>
    </source>
</reference>
<evidence type="ECO:0000313" key="1">
    <source>
        <dbReference type="EMBL" id="CDH03500.1"/>
    </source>
</evidence>
<comment type="caution">
    <text evidence="1">The sequence shown here is derived from an EMBL/GenBank/DDBJ whole genome shotgun (WGS) entry which is preliminary data.</text>
</comment>
<accession>A0A077NXI0</accession>
<proteinExistence type="predicted"/>
<name>A0A077NXI0_XENBV</name>
<dbReference type="Proteomes" id="UP000028487">
    <property type="component" value="Unassembled WGS sequence"/>
</dbReference>
<dbReference type="AlphaFoldDB" id="A0A077NXI0"/>
<sequence>MKLDIVKVFSDSMNGKLPSKDIDKICKKLLLMTMKFFLRQHSYPDSGPLFYGGFKT</sequence>
<evidence type="ECO:0000313" key="2">
    <source>
        <dbReference type="Proteomes" id="UP000028487"/>
    </source>
</evidence>
<dbReference type="HOGENOM" id="CLU_3013291_0_0_6"/>